<gene>
    <name evidence="1" type="ORF">CROST_027440</name>
</gene>
<protein>
    <submittedName>
        <fullName evidence="1">Uncharacterized protein</fullName>
    </submittedName>
</protein>
<reference evidence="1 2" key="1">
    <citation type="submission" date="2022-04" db="EMBL/GenBank/DDBJ databases">
        <title>Genome sequence of C. roseum typestrain.</title>
        <authorList>
            <person name="Poehlein A."/>
            <person name="Schoch T."/>
            <person name="Duerre P."/>
            <person name="Daniel R."/>
        </authorList>
    </citation>
    <scope>NUCLEOTIDE SEQUENCE [LARGE SCALE GENOMIC DNA]</scope>
    <source>
        <strain evidence="1 2">DSM 7320</strain>
    </source>
</reference>
<evidence type="ECO:0000313" key="2">
    <source>
        <dbReference type="Proteomes" id="UP000190951"/>
    </source>
</evidence>
<evidence type="ECO:0000313" key="1">
    <source>
        <dbReference type="EMBL" id="URZ12027.1"/>
    </source>
</evidence>
<dbReference type="Gene3D" id="2.160.20.80">
    <property type="entry name" value="E3 ubiquitin-protein ligase SopA"/>
    <property type="match status" value="1"/>
</dbReference>
<dbReference type="STRING" id="84029.CROST_05430"/>
<dbReference type="EMBL" id="CP096983">
    <property type="protein sequence ID" value="URZ12027.1"/>
    <property type="molecule type" value="Genomic_DNA"/>
</dbReference>
<organism evidence="1 2">
    <name type="scientific">Clostridium felsineum</name>
    <dbReference type="NCBI Taxonomy" id="36839"/>
    <lineage>
        <taxon>Bacteria</taxon>
        <taxon>Bacillati</taxon>
        <taxon>Bacillota</taxon>
        <taxon>Clostridia</taxon>
        <taxon>Eubacteriales</taxon>
        <taxon>Clostridiaceae</taxon>
        <taxon>Clostridium</taxon>
    </lineage>
</organism>
<dbReference type="KEGG" id="crw:CROST_027440"/>
<dbReference type="RefSeq" id="WP_077834259.1">
    <property type="nucleotide sequence ID" value="NZ_CP096983.1"/>
</dbReference>
<keyword evidence="2" id="KW-1185">Reference proteome</keyword>
<sequence length="369" mass="43529">MEKSFIYSLHDTFSLMEFCGDKLQNEYEIKEVIAKNYIMDETISSAFLKYISIKVKKYNNYNVKTLSFGIKNNMSLYELIIPLIEDEACEKIKSFFGNLSIESIWGILFGVLNIVDSFRLDVNSVITEENWYYSKIQNSKVMLSKPYFYDSLRGYSDTLSYYNLITAYLRATSHSPIGGMKSVETFDIEKVLIEDKQYFQIVIPNTHLTYIEFLEKVFSHKGLIKYIQHYYNSKYLSLKKIEAGLKLILFYFKQLKSPVKEDVTTKTNLSKIINQNNSYLNIKLEKGKVFDGIYENCIFKNIDFSEISVEAEFLRCKFINCNFRNSAWGSYDCIRIPLLELEFINCSYLPKDIWFLEMLKRCNIKQYHF</sequence>
<dbReference type="SUPFAM" id="SSF141571">
    <property type="entry name" value="Pentapeptide repeat-like"/>
    <property type="match status" value="1"/>
</dbReference>
<dbReference type="Proteomes" id="UP000190951">
    <property type="component" value="Chromosome"/>
</dbReference>
<proteinExistence type="predicted"/>
<dbReference type="AlphaFoldDB" id="A0A1S8LKV9"/>
<name>A0A1S8LKV9_9CLOT</name>
<accession>A0A1S8LKV9</accession>